<reference evidence="1 2" key="1">
    <citation type="journal article" date="2022" name="Plant J.">
        <title>Chromosome-level genome of Camellia lanceoleosa provides a valuable resource for understanding genome evolution and self-incompatibility.</title>
        <authorList>
            <person name="Gong W."/>
            <person name="Xiao S."/>
            <person name="Wang L."/>
            <person name="Liao Z."/>
            <person name="Chang Y."/>
            <person name="Mo W."/>
            <person name="Hu G."/>
            <person name="Li W."/>
            <person name="Zhao G."/>
            <person name="Zhu H."/>
            <person name="Hu X."/>
            <person name="Ji K."/>
            <person name="Xiang X."/>
            <person name="Song Q."/>
            <person name="Yuan D."/>
            <person name="Jin S."/>
            <person name="Zhang L."/>
        </authorList>
    </citation>
    <scope>NUCLEOTIDE SEQUENCE [LARGE SCALE GENOMIC DNA]</scope>
    <source>
        <strain evidence="1">SQ_2022a</strain>
    </source>
</reference>
<evidence type="ECO:0000313" key="1">
    <source>
        <dbReference type="EMBL" id="KAI8028979.1"/>
    </source>
</evidence>
<sequence>MALLVCPPSLSFISSSYRPPTKHQCCLTPPRAESSRTGGGAALLWFKHDLRIHDHPGLLAASKYRTLVPFYVFDCRILSRFSDEMLELLIFAIEDLRKSLKDQGSDLVIRFGTAENVIQELVKEVKATNIFAEEEVEYELCRMMDVVRETLATASFPKGNPRFVLWNTPLYDIKNLKDLPASYHEFKKLKVPVISPLSLPKLPNLEVDLTLGSIPVLDDLKKFMNDCLGKSKDNWTSIKEISAETVLCKNQFVPTSNQIEGLGSSNLGESNQNSSYKHGQSKRPESVFVTQRGNLVGGGSTVVLKALAAYLRYLEGTIRDDWKEVHEKLRNAESREGASFGTLFGAALCLGIVSRRRAYYEAIKYERERNAGFLSPFGYSAATVAAVADTVCSMEWYWLMASKSQFIDKTIYNIRIWRWKGFLIQYTVVGHEGPAILLVHGFGAFLEHYRDNINGIAEGGNRVWAITLLGFGRSEKPNVVYTEVMWAELIRDFIIEVVGEPVHLVGNSMGGYFVAIVAGLWPAVGKSVVLINTAGNVVPRYSSVPFSEERQTSGAAWLGARLLLLYLRSTIESIVKNCYPTQVERADDLIISEMTRASYDPGVVVVLESIFTFNLSIPLNFLLQGFENQVLVIQGMKDPIADSKSKLAMLREHCKGIIIKELDAGHCPHDERPEVVNSIIQEWVVTVGTKILCGDRV</sequence>
<name>A0ACC0ISZ6_9ERIC</name>
<evidence type="ECO:0000313" key="2">
    <source>
        <dbReference type="Proteomes" id="UP001060215"/>
    </source>
</evidence>
<keyword evidence="2" id="KW-1185">Reference proteome</keyword>
<proteinExistence type="predicted"/>
<protein>
    <submittedName>
        <fullName evidence="1">Blue-light photoreceptor PHR2</fullName>
    </submittedName>
</protein>
<gene>
    <name evidence="1" type="ORF">LOK49_LG01G01337</name>
</gene>
<organism evidence="1 2">
    <name type="scientific">Camellia lanceoleosa</name>
    <dbReference type="NCBI Taxonomy" id="1840588"/>
    <lineage>
        <taxon>Eukaryota</taxon>
        <taxon>Viridiplantae</taxon>
        <taxon>Streptophyta</taxon>
        <taxon>Embryophyta</taxon>
        <taxon>Tracheophyta</taxon>
        <taxon>Spermatophyta</taxon>
        <taxon>Magnoliopsida</taxon>
        <taxon>eudicotyledons</taxon>
        <taxon>Gunneridae</taxon>
        <taxon>Pentapetalae</taxon>
        <taxon>asterids</taxon>
        <taxon>Ericales</taxon>
        <taxon>Theaceae</taxon>
        <taxon>Camellia</taxon>
    </lineage>
</organism>
<comment type="caution">
    <text evidence="1">The sequence shown here is derived from an EMBL/GenBank/DDBJ whole genome shotgun (WGS) entry which is preliminary data.</text>
</comment>
<accession>A0ACC0ISZ6</accession>
<dbReference type="Proteomes" id="UP001060215">
    <property type="component" value="Chromosome 1"/>
</dbReference>
<dbReference type="EMBL" id="CM045758">
    <property type="protein sequence ID" value="KAI8028979.1"/>
    <property type="molecule type" value="Genomic_DNA"/>
</dbReference>